<organism evidence="1 2">
    <name type="scientific">Nocardia speluncae</name>
    <dbReference type="NCBI Taxonomy" id="419477"/>
    <lineage>
        <taxon>Bacteria</taxon>
        <taxon>Bacillati</taxon>
        <taxon>Actinomycetota</taxon>
        <taxon>Actinomycetes</taxon>
        <taxon>Mycobacteriales</taxon>
        <taxon>Nocardiaceae</taxon>
        <taxon>Nocardia</taxon>
    </lineage>
</organism>
<proteinExistence type="predicted"/>
<gene>
    <name evidence="1" type="ORF">HGA13_22445</name>
</gene>
<protein>
    <submittedName>
        <fullName evidence="1">Asparaginase</fullName>
    </submittedName>
</protein>
<keyword evidence="2" id="KW-1185">Reference proteome</keyword>
<reference evidence="1 2" key="1">
    <citation type="submission" date="2020-04" db="EMBL/GenBank/DDBJ databases">
        <title>MicrobeNet Type strains.</title>
        <authorList>
            <person name="Nicholson A.C."/>
        </authorList>
    </citation>
    <scope>NUCLEOTIDE SEQUENCE [LARGE SCALE GENOMIC DNA]</scope>
    <source>
        <strain evidence="1 2">DSM 45078</strain>
    </source>
</reference>
<dbReference type="PANTHER" id="PTHR42110:SF1">
    <property type="entry name" value="L-ASPARAGINASE, PUTATIVE (AFU_ORTHOLOGUE AFUA_3G11890)-RELATED"/>
    <property type="match status" value="1"/>
</dbReference>
<comment type="caution">
    <text evidence="1">The sequence shown here is derived from an EMBL/GenBank/DDBJ whole genome shotgun (WGS) entry which is preliminary data.</text>
</comment>
<dbReference type="Pfam" id="PF06089">
    <property type="entry name" value="Asparaginase_II"/>
    <property type="match status" value="1"/>
</dbReference>
<dbReference type="AlphaFoldDB" id="A0A846XMG5"/>
<sequence length="321" mass="33801">MSVDLVEVVRSGFRECVHRGSVVIVGPDGEPRFETGSVHVPIYPRSTNKPLQALTLLKLGFDPVDEDELAIAVASHTGEAQHIRLVERLLDRYGFADDDLACPPDLPMDEKARAEVIHRGAGPAKRFMNCSGKHAAMLATCVLNGWPTAGYTDPGHPLQHAVTGQVIAVTGEPETDLGIDGCGLPIVPVALVNLARAFAALATSAPDTPEHRIADALRDRPWVISGTNGPDLLAMRAVPGLLCKIGADGVHAGALPDGSAFAYKIDDGADRARIPLTMAILQRMGVTWSAELAELAAPPVLGGNNRVGVIRAIPEAIPTSG</sequence>
<dbReference type="EMBL" id="JAAXOO010000006">
    <property type="protein sequence ID" value="NKY35810.1"/>
    <property type="molecule type" value="Genomic_DNA"/>
</dbReference>
<name>A0A846XMG5_9NOCA</name>
<accession>A0A846XMG5</accession>
<dbReference type="InterPro" id="IPR010349">
    <property type="entry name" value="Asparaginase_II"/>
</dbReference>
<dbReference type="RefSeq" id="WP_068045365.1">
    <property type="nucleotide sequence ID" value="NZ_JAAXOO010000006.1"/>
</dbReference>
<dbReference type="Proteomes" id="UP000565715">
    <property type="component" value="Unassembled WGS sequence"/>
</dbReference>
<evidence type="ECO:0000313" key="1">
    <source>
        <dbReference type="EMBL" id="NKY35810.1"/>
    </source>
</evidence>
<evidence type="ECO:0000313" key="2">
    <source>
        <dbReference type="Proteomes" id="UP000565715"/>
    </source>
</evidence>
<dbReference type="PANTHER" id="PTHR42110">
    <property type="entry name" value="L-ASPARAGINASE, PUTATIVE (AFU_ORTHOLOGUE AFUA_3G11890)-RELATED"/>
    <property type="match status" value="1"/>
</dbReference>